<protein>
    <submittedName>
        <fullName evidence="2">Uncharacterized protein</fullName>
    </submittedName>
</protein>
<keyword evidence="1" id="KW-1133">Transmembrane helix</keyword>
<reference evidence="2 3" key="1">
    <citation type="submission" date="2017-02" db="EMBL/GenBank/DDBJ databases">
        <authorList>
            <person name="Peterson S.W."/>
        </authorList>
    </citation>
    <scope>NUCLEOTIDE SEQUENCE [LARGE SCALE GENOMIC DNA]</scope>
    <source>
        <strain evidence="2 3">ATCC BAA-909</strain>
    </source>
</reference>
<dbReference type="GeneID" id="303366693"/>
<keyword evidence="3" id="KW-1185">Reference proteome</keyword>
<organism evidence="2 3">
    <name type="scientific">Treponema berlinense</name>
    <dbReference type="NCBI Taxonomy" id="225004"/>
    <lineage>
        <taxon>Bacteria</taxon>
        <taxon>Pseudomonadati</taxon>
        <taxon>Spirochaetota</taxon>
        <taxon>Spirochaetia</taxon>
        <taxon>Spirochaetales</taxon>
        <taxon>Treponemataceae</taxon>
        <taxon>Treponema</taxon>
    </lineage>
</organism>
<feature type="transmembrane region" description="Helical" evidence="1">
    <location>
        <begin position="12"/>
        <end position="30"/>
    </location>
</feature>
<sequence>MRKYRKNLSKKLLNLYFVSFVLGIFGVLGFSSCQTPQATYASLSADGKFYKSIENSLNAPDSLFLQDNSSEQSINGTYPEHIFIKTRTQTFTKDYEFMIRNGKLLFKPKTENLWKLYCETGIPEGAQSVAEISGDSNCVFVFDGQGRLYRTYTEKEVRKTAASPFYVKPFTWIYLYGWPESVVFKPGVVVNNYRAWAMGARRKDVLWHEDIFKNEHHFGTMGLETIYFLTEKGNEIRFTDSGLPADLSKTFLTPKNGRFIAVNLSNSASTNFIIGDKGSMYTRLIDFDTMGCDPMFFKYTYEPYQSKYKGNEYRSNFESWGLPAEDWYKQPDIKLDGKARLTKFISIHQNGHGNSARELRVAGLDFEGNTGFYSKQIFDAEWTFTKCNLFFTEQDYLSGKSEWGESCEYAFKGSVFENGKNLENISVQVEDFTLANEGSFNLRITMKKDGWQESKSIKFYDVEMWTYMPRFDPGKDGVPKNFFVTPDFSKEDINCEHEEFTELLKKMFDGINRKTFCVKSSATENYLELNWKNSKGLLSANEFKIFMDKSGISGDPGALKAVYMYENPFLQAFNLPEMTFEKAVYTAQDTENLKKAAESNSQYAKLLSGQMKVYNGYRHNTNKSRWEWNLADLVLSVTFLNQIDFPKIKTVSMHSGDIFNTNADSYGLNYEYMSVLYPHVINLAAQRAEKYSKILEKLEKNQTAENLPEYKNDYSEYFDSLCVKDEYKGQIVQEKREGKLLRLKGFPLYPGFVLYTQKKSGEVEQYVILELKNFEKEAMHSLKKNKTDFECDVNFYITAKSESFLSKYFGIQKIEKKKGKIHIDGKKIKIKAGLKTIFEAD</sequence>
<dbReference type="Proteomes" id="UP000190395">
    <property type="component" value="Unassembled WGS sequence"/>
</dbReference>
<gene>
    <name evidence="2" type="ORF">SAMN02745152_00423</name>
</gene>
<dbReference type="EMBL" id="FUXC01000002">
    <property type="protein sequence ID" value="SJZ50871.1"/>
    <property type="molecule type" value="Genomic_DNA"/>
</dbReference>
<accession>A0A1T4L8J4</accession>
<evidence type="ECO:0000313" key="3">
    <source>
        <dbReference type="Proteomes" id="UP000190395"/>
    </source>
</evidence>
<dbReference type="STRING" id="225004.SAMN02745152_00423"/>
<evidence type="ECO:0000313" key="2">
    <source>
        <dbReference type="EMBL" id="SJZ50871.1"/>
    </source>
</evidence>
<dbReference type="AlphaFoldDB" id="A0A1T4L8J4"/>
<keyword evidence="1" id="KW-0472">Membrane</keyword>
<name>A0A1T4L8J4_9SPIR</name>
<dbReference type="PROSITE" id="PS51257">
    <property type="entry name" value="PROKAR_LIPOPROTEIN"/>
    <property type="match status" value="1"/>
</dbReference>
<evidence type="ECO:0000256" key="1">
    <source>
        <dbReference type="SAM" id="Phobius"/>
    </source>
</evidence>
<dbReference type="OrthoDB" id="3710702at2"/>
<keyword evidence="1" id="KW-0812">Transmembrane</keyword>
<proteinExistence type="predicted"/>
<dbReference type="RefSeq" id="WP_078930184.1">
    <property type="nucleotide sequence ID" value="NZ_FUXC01000002.1"/>
</dbReference>